<dbReference type="Proteomes" id="UP000299102">
    <property type="component" value="Unassembled WGS sequence"/>
</dbReference>
<sequence length="121" mass="13817">MGGNYSAMDPMDVPVPDLEKLLTRDGYLKPYEREIRRSFEKNYGTLAEIASYRSNPASHTLSPRHRILRAPLRYQSATVHHGVRRPSAEAKCLWGYLKYDACIRFAARPVSVAATKTKEYN</sequence>
<name>A0A4C1UQZ6_EUMVA</name>
<evidence type="ECO:0000313" key="1">
    <source>
        <dbReference type="EMBL" id="GBP28402.1"/>
    </source>
</evidence>
<dbReference type="EMBL" id="BGZK01000206">
    <property type="protein sequence ID" value="GBP28402.1"/>
    <property type="molecule type" value="Genomic_DNA"/>
</dbReference>
<evidence type="ECO:0000313" key="2">
    <source>
        <dbReference type="Proteomes" id="UP000299102"/>
    </source>
</evidence>
<dbReference type="AlphaFoldDB" id="A0A4C1UQZ6"/>
<organism evidence="1 2">
    <name type="scientific">Eumeta variegata</name>
    <name type="common">Bagworm moth</name>
    <name type="synonym">Eumeta japonica</name>
    <dbReference type="NCBI Taxonomy" id="151549"/>
    <lineage>
        <taxon>Eukaryota</taxon>
        <taxon>Metazoa</taxon>
        <taxon>Ecdysozoa</taxon>
        <taxon>Arthropoda</taxon>
        <taxon>Hexapoda</taxon>
        <taxon>Insecta</taxon>
        <taxon>Pterygota</taxon>
        <taxon>Neoptera</taxon>
        <taxon>Endopterygota</taxon>
        <taxon>Lepidoptera</taxon>
        <taxon>Glossata</taxon>
        <taxon>Ditrysia</taxon>
        <taxon>Tineoidea</taxon>
        <taxon>Psychidae</taxon>
        <taxon>Oiketicinae</taxon>
        <taxon>Eumeta</taxon>
    </lineage>
</organism>
<comment type="caution">
    <text evidence="1">The sequence shown here is derived from an EMBL/GenBank/DDBJ whole genome shotgun (WGS) entry which is preliminary data.</text>
</comment>
<dbReference type="OrthoDB" id="196493at2759"/>
<keyword evidence="2" id="KW-1185">Reference proteome</keyword>
<reference evidence="1 2" key="1">
    <citation type="journal article" date="2019" name="Commun. Biol.">
        <title>The bagworm genome reveals a unique fibroin gene that provides high tensile strength.</title>
        <authorList>
            <person name="Kono N."/>
            <person name="Nakamura H."/>
            <person name="Ohtoshi R."/>
            <person name="Tomita M."/>
            <person name="Numata K."/>
            <person name="Arakawa K."/>
        </authorList>
    </citation>
    <scope>NUCLEOTIDE SEQUENCE [LARGE SCALE GENOMIC DNA]</scope>
</reference>
<proteinExistence type="predicted"/>
<accession>A0A4C1UQZ6</accession>
<protein>
    <submittedName>
        <fullName evidence="1">Uncharacterized protein</fullName>
    </submittedName>
</protein>
<gene>
    <name evidence="1" type="ORF">EVAR_102975_1</name>
</gene>